<dbReference type="AlphaFoldDB" id="A0A0C1UHK6"/>
<accession>A0A0C1UHK6</accession>
<keyword evidence="3" id="KW-0449">Lipoprotein</keyword>
<organism evidence="3 4">
    <name type="scientific">Clostridium argentinense CDC 2741</name>
    <dbReference type="NCBI Taxonomy" id="1418104"/>
    <lineage>
        <taxon>Bacteria</taxon>
        <taxon>Bacillati</taxon>
        <taxon>Bacillota</taxon>
        <taxon>Clostridia</taxon>
        <taxon>Eubacteriales</taxon>
        <taxon>Clostridiaceae</taxon>
        <taxon>Clostridium</taxon>
    </lineage>
</organism>
<feature type="region of interest" description="Disordered" evidence="1">
    <location>
        <begin position="26"/>
        <end position="54"/>
    </location>
</feature>
<name>A0A0C1UHK6_9CLOT</name>
<evidence type="ECO:0000256" key="2">
    <source>
        <dbReference type="SAM" id="SignalP"/>
    </source>
</evidence>
<dbReference type="OrthoDB" id="1902950at2"/>
<feature type="signal peptide" evidence="2">
    <location>
        <begin position="1"/>
        <end position="19"/>
    </location>
</feature>
<dbReference type="EMBL" id="AYSO01000015">
    <property type="protein sequence ID" value="KIE46860.1"/>
    <property type="molecule type" value="Genomic_DNA"/>
</dbReference>
<gene>
    <name evidence="3" type="ORF">U732_1276</name>
</gene>
<dbReference type="RefSeq" id="WP_039632159.1">
    <property type="nucleotide sequence ID" value="NZ_AYSO01000015.1"/>
</dbReference>
<feature type="chain" id="PRO_5039244217" evidence="2">
    <location>
        <begin position="20"/>
        <end position="199"/>
    </location>
</feature>
<dbReference type="PROSITE" id="PS51257">
    <property type="entry name" value="PROKAR_LIPOPROTEIN"/>
    <property type="match status" value="1"/>
</dbReference>
<proteinExistence type="predicted"/>
<keyword evidence="2" id="KW-0732">Signal</keyword>
<evidence type="ECO:0000313" key="4">
    <source>
        <dbReference type="Proteomes" id="UP000031366"/>
    </source>
</evidence>
<reference evidence="3 4" key="1">
    <citation type="journal article" date="2015" name="Infect. Genet. Evol.">
        <title>Genomic sequences of six botulinum neurotoxin-producing strains representing three clostridial species illustrate the mobility and diversity of botulinum neurotoxin genes.</title>
        <authorList>
            <person name="Smith T.J."/>
            <person name="Hill K.K."/>
            <person name="Xie G."/>
            <person name="Foley B.T."/>
            <person name="Williamson C.H."/>
            <person name="Foster J.T."/>
            <person name="Johnson S.L."/>
            <person name="Chertkov O."/>
            <person name="Teshima H."/>
            <person name="Gibbons H.S."/>
            <person name="Johnsky L.A."/>
            <person name="Karavis M.A."/>
            <person name="Smith L.A."/>
        </authorList>
    </citation>
    <scope>NUCLEOTIDE SEQUENCE [LARGE SCALE GENOMIC DNA]</scope>
    <source>
        <strain evidence="3 4">CDC 2741</strain>
    </source>
</reference>
<evidence type="ECO:0000313" key="3">
    <source>
        <dbReference type="EMBL" id="KIE46860.1"/>
    </source>
</evidence>
<evidence type="ECO:0000256" key="1">
    <source>
        <dbReference type="SAM" id="MobiDB-lite"/>
    </source>
</evidence>
<dbReference type="Proteomes" id="UP000031366">
    <property type="component" value="Unassembled WGS sequence"/>
</dbReference>
<comment type="caution">
    <text evidence="3">The sequence shown here is derived from an EMBL/GenBank/DDBJ whole genome shotgun (WGS) entry which is preliminary data.</text>
</comment>
<protein>
    <submittedName>
        <fullName evidence="3">Putative phage lipoprotein</fullName>
    </submittedName>
</protein>
<feature type="compositionally biased region" description="Basic and acidic residues" evidence="1">
    <location>
        <begin position="39"/>
        <end position="54"/>
    </location>
</feature>
<keyword evidence="4" id="KW-1185">Reference proteome</keyword>
<sequence>MKKITSILLIITLLFTVSACKQKTDLEPQKNNEVVEDNNDSKKEEDTKKEKSSEIKEIKKGEVVSIDDYCELTVNDTKFDKIISPPNAEGVYSYYEAEGEGKTLFESVINIKNLLPDGKMADEFLSVKVLYNKYEYGTFSTIEYDDGSDFTYTNITSIEPLANGILHFLATVPESMESDNKPLAIIIKANNQEFKYNIR</sequence>